<accession>A0A6A5K7C0</accession>
<dbReference type="Proteomes" id="UP000800040">
    <property type="component" value="Unassembled WGS sequence"/>
</dbReference>
<evidence type="ECO:0000313" key="2">
    <source>
        <dbReference type="Proteomes" id="UP000800040"/>
    </source>
</evidence>
<dbReference type="AlphaFoldDB" id="A0A6A5K7C0"/>
<dbReference type="EMBL" id="ML975335">
    <property type="protein sequence ID" value="KAF1832589.1"/>
    <property type="molecule type" value="Genomic_DNA"/>
</dbReference>
<sequence length="159" mass="18179">MHTCSLVRINHHCALRPISFLAHPRYSPNSEPLRSTYPWIDGLTTPSAMAVRWPMADDRWQMTDDSKDPFPNLMLVIPLPQACVSMDEPGGALDWTLRRRQSPYSTSRHNWLSLLYTRSLLRSKSTASNNNNELYLAFCGRHLLRQAAAASVLPEPRYN</sequence>
<protein>
    <submittedName>
        <fullName evidence="1">Uncharacterized protein</fullName>
    </submittedName>
</protein>
<proteinExistence type="predicted"/>
<gene>
    <name evidence="1" type="ORF">BDW02DRAFT_420753</name>
</gene>
<evidence type="ECO:0000313" key="1">
    <source>
        <dbReference type="EMBL" id="KAF1832589.1"/>
    </source>
</evidence>
<reference evidence="1" key="1">
    <citation type="submission" date="2020-01" db="EMBL/GenBank/DDBJ databases">
        <authorList>
            <consortium name="DOE Joint Genome Institute"/>
            <person name="Haridas S."/>
            <person name="Albert R."/>
            <person name="Binder M."/>
            <person name="Bloem J."/>
            <person name="Labutti K."/>
            <person name="Salamov A."/>
            <person name="Andreopoulos B."/>
            <person name="Baker S.E."/>
            <person name="Barry K."/>
            <person name="Bills G."/>
            <person name="Bluhm B.H."/>
            <person name="Cannon C."/>
            <person name="Castanera R."/>
            <person name="Culley D.E."/>
            <person name="Daum C."/>
            <person name="Ezra D."/>
            <person name="Gonzalez J.B."/>
            <person name="Henrissat B."/>
            <person name="Kuo A."/>
            <person name="Liang C."/>
            <person name="Lipzen A."/>
            <person name="Lutzoni F."/>
            <person name="Magnuson J."/>
            <person name="Mondo S."/>
            <person name="Nolan M."/>
            <person name="Ohm R."/>
            <person name="Pangilinan J."/>
            <person name="Park H.-J."/>
            <person name="Ramirez L."/>
            <person name="Alfaro M."/>
            <person name="Sun H."/>
            <person name="Tritt A."/>
            <person name="Yoshinaga Y."/>
            <person name="Zwiers L.-H."/>
            <person name="Turgeon B.G."/>
            <person name="Goodwin S.B."/>
            <person name="Spatafora J.W."/>
            <person name="Crous P.W."/>
            <person name="Grigoriev I.V."/>
        </authorList>
    </citation>
    <scope>NUCLEOTIDE SEQUENCE</scope>
    <source>
        <strain evidence="1">P77</strain>
    </source>
</reference>
<keyword evidence="2" id="KW-1185">Reference proteome</keyword>
<name>A0A6A5K7C0_9PLEO</name>
<organism evidence="1 2">
    <name type="scientific">Decorospora gaudefroyi</name>
    <dbReference type="NCBI Taxonomy" id="184978"/>
    <lineage>
        <taxon>Eukaryota</taxon>
        <taxon>Fungi</taxon>
        <taxon>Dikarya</taxon>
        <taxon>Ascomycota</taxon>
        <taxon>Pezizomycotina</taxon>
        <taxon>Dothideomycetes</taxon>
        <taxon>Pleosporomycetidae</taxon>
        <taxon>Pleosporales</taxon>
        <taxon>Pleosporineae</taxon>
        <taxon>Pleosporaceae</taxon>
        <taxon>Decorospora</taxon>
    </lineage>
</organism>